<evidence type="ECO:0000313" key="6">
    <source>
        <dbReference type="Proteomes" id="UP000663862"/>
    </source>
</evidence>
<dbReference type="Proteomes" id="UP000663873">
    <property type="component" value="Unassembled WGS sequence"/>
</dbReference>
<evidence type="ECO:0000313" key="7">
    <source>
        <dbReference type="Proteomes" id="UP000663873"/>
    </source>
</evidence>
<evidence type="ECO:0000313" key="5">
    <source>
        <dbReference type="EMBL" id="CAF4568615.1"/>
    </source>
</evidence>
<evidence type="ECO:0000313" key="3">
    <source>
        <dbReference type="EMBL" id="CAF3601783.1"/>
    </source>
</evidence>
<dbReference type="AlphaFoldDB" id="A0A820ZWV7"/>
<dbReference type="EMBL" id="CAJOBQ010002588">
    <property type="protein sequence ID" value="CAF4568615.1"/>
    <property type="molecule type" value="Genomic_DNA"/>
</dbReference>
<feature type="domain" description="N-acetyltransferase" evidence="1">
    <location>
        <begin position="7"/>
        <end position="165"/>
    </location>
</feature>
<dbReference type="EMBL" id="CAJNXB010001242">
    <property type="protein sequence ID" value="CAF3148732.1"/>
    <property type="molecule type" value="Genomic_DNA"/>
</dbReference>
<evidence type="ECO:0000259" key="1">
    <source>
        <dbReference type="PROSITE" id="PS51186"/>
    </source>
</evidence>
<dbReference type="OrthoDB" id="10039976at2759"/>
<reference evidence="5" key="1">
    <citation type="submission" date="2021-02" db="EMBL/GenBank/DDBJ databases">
        <authorList>
            <person name="Nowell W R."/>
        </authorList>
    </citation>
    <scope>NUCLEOTIDE SEQUENCE</scope>
</reference>
<dbReference type="InterPro" id="IPR000182">
    <property type="entry name" value="GNAT_dom"/>
</dbReference>
<accession>A0A820ZWV7</accession>
<dbReference type="EMBL" id="CAJNYU010002797">
    <property type="protein sequence ID" value="CAF3601783.1"/>
    <property type="molecule type" value="Genomic_DNA"/>
</dbReference>
<evidence type="ECO:0000313" key="2">
    <source>
        <dbReference type="EMBL" id="CAF3148732.1"/>
    </source>
</evidence>
<dbReference type="PROSITE" id="PS51186">
    <property type="entry name" value="GNAT"/>
    <property type="match status" value="1"/>
</dbReference>
<proteinExistence type="predicted"/>
<organism evidence="5 6">
    <name type="scientific">Rotaria socialis</name>
    <dbReference type="NCBI Taxonomy" id="392032"/>
    <lineage>
        <taxon>Eukaryota</taxon>
        <taxon>Metazoa</taxon>
        <taxon>Spiralia</taxon>
        <taxon>Gnathifera</taxon>
        <taxon>Rotifera</taxon>
        <taxon>Eurotatoria</taxon>
        <taxon>Bdelloidea</taxon>
        <taxon>Philodinida</taxon>
        <taxon>Philodinidae</taxon>
        <taxon>Rotaria</taxon>
    </lineage>
</organism>
<dbReference type="Pfam" id="PF13508">
    <property type="entry name" value="Acetyltransf_7"/>
    <property type="match status" value="1"/>
</dbReference>
<gene>
    <name evidence="3" type="ORF">FME351_LOCUS21991</name>
    <name evidence="2" type="ORF">TIS948_LOCUS9581</name>
    <name evidence="5" type="ORF">TSG867_LOCUS25803</name>
    <name evidence="4" type="ORF">UJA718_LOCUS17685</name>
</gene>
<dbReference type="Gene3D" id="3.40.630.30">
    <property type="match status" value="1"/>
</dbReference>
<protein>
    <recommendedName>
        <fullName evidence="1">N-acetyltransferase domain-containing protein</fullName>
    </recommendedName>
</protein>
<dbReference type="EMBL" id="CAJOBP010002900">
    <property type="protein sequence ID" value="CAF4379970.1"/>
    <property type="molecule type" value="Genomic_DNA"/>
</dbReference>
<sequence length="179" mass="21079">MLQLEKIIIRKAVVNDLPQMLQIMDDGLGIPTIDDEMKQRVEDWSLKLNNCSQFIFYVAEVDHGSIVGWCRGGRVVKSHEVVAQEMYDYEIQNIFIGKQYQHRGIGYELWKVLWNDVLLFFQPKNFVVWSVATKQAHQFYSRLGGEPKETRTFDEDCVSMAFVWNDLKLYENTNFLIFK</sequence>
<dbReference type="InterPro" id="IPR016181">
    <property type="entry name" value="Acyl_CoA_acyltransferase"/>
</dbReference>
<name>A0A820ZWV7_9BILA</name>
<evidence type="ECO:0000313" key="4">
    <source>
        <dbReference type="EMBL" id="CAF4379970.1"/>
    </source>
</evidence>
<comment type="caution">
    <text evidence="5">The sequence shown here is derived from an EMBL/GenBank/DDBJ whole genome shotgun (WGS) entry which is preliminary data.</text>
</comment>
<dbReference type="SUPFAM" id="SSF55729">
    <property type="entry name" value="Acyl-CoA N-acyltransferases (Nat)"/>
    <property type="match status" value="1"/>
</dbReference>
<dbReference type="Proteomes" id="UP000663825">
    <property type="component" value="Unassembled WGS sequence"/>
</dbReference>
<dbReference type="GO" id="GO:0016747">
    <property type="term" value="F:acyltransferase activity, transferring groups other than amino-acyl groups"/>
    <property type="evidence" value="ECO:0007669"/>
    <property type="project" value="InterPro"/>
</dbReference>
<dbReference type="Proteomes" id="UP000663862">
    <property type="component" value="Unassembled WGS sequence"/>
</dbReference>
<dbReference type="Proteomes" id="UP000663869">
    <property type="component" value="Unassembled WGS sequence"/>
</dbReference>
<dbReference type="CDD" id="cd04301">
    <property type="entry name" value="NAT_SF"/>
    <property type="match status" value="1"/>
</dbReference>
<keyword evidence="7" id="KW-1185">Reference proteome</keyword>